<reference evidence="2 3" key="1">
    <citation type="submission" date="2018-10" db="EMBL/GenBank/DDBJ databases">
        <title>Genome assembly for a Yunnan-Guizhou Plateau 3E fish, Anabarilius grahami (Regan), and its evolutionary and genetic applications.</title>
        <authorList>
            <person name="Jiang W."/>
        </authorList>
    </citation>
    <scope>NUCLEOTIDE SEQUENCE [LARGE SCALE GENOMIC DNA]</scope>
    <source>
        <strain evidence="2">AG-KIZ</strain>
        <tissue evidence="2">Muscle</tissue>
    </source>
</reference>
<accession>A0A3N0Y7A6</accession>
<dbReference type="Proteomes" id="UP000281406">
    <property type="component" value="Unassembled WGS sequence"/>
</dbReference>
<evidence type="ECO:0000256" key="1">
    <source>
        <dbReference type="SAM" id="MobiDB-lite"/>
    </source>
</evidence>
<gene>
    <name evidence="2" type="ORF">DPX16_19543</name>
</gene>
<feature type="compositionally biased region" description="Polar residues" evidence="1">
    <location>
        <begin position="110"/>
        <end position="119"/>
    </location>
</feature>
<dbReference type="AlphaFoldDB" id="A0A3N0Y7A6"/>
<sequence>MQRSKGLTPDAPPRPAAEGGGGLNRVCLVGLAKLRYTDIHSHYMCNSGQTQSFAGKAPENRNNVSGRNTAVQLVPLAAQGLQWADLQTLSNAEHQTDKYPLRTAAGTPDEITSTLNSGRNPGDEKQN</sequence>
<feature type="region of interest" description="Disordered" evidence="1">
    <location>
        <begin position="92"/>
        <end position="127"/>
    </location>
</feature>
<name>A0A3N0Y7A6_ANAGA</name>
<evidence type="ECO:0000313" key="3">
    <source>
        <dbReference type="Proteomes" id="UP000281406"/>
    </source>
</evidence>
<dbReference type="EMBL" id="RJVU01050431">
    <property type="protein sequence ID" value="ROL42096.1"/>
    <property type="molecule type" value="Genomic_DNA"/>
</dbReference>
<organism evidence="2 3">
    <name type="scientific">Anabarilius grahami</name>
    <name type="common">Kanglang fish</name>
    <name type="synonym">Barilius grahami</name>
    <dbReference type="NCBI Taxonomy" id="495550"/>
    <lineage>
        <taxon>Eukaryota</taxon>
        <taxon>Metazoa</taxon>
        <taxon>Chordata</taxon>
        <taxon>Craniata</taxon>
        <taxon>Vertebrata</taxon>
        <taxon>Euteleostomi</taxon>
        <taxon>Actinopterygii</taxon>
        <taxon>Neopterygii</taxon>
        <taxon>Teleostei</taxon>
        <taxon>Ostariophysi</taxon>
        <taxon>Cypriniformes</taxon>
        <taxon>Xenocyprididae</taxon>
        <taxon>Xenocypridinae</taxon>
        <taxon>Xenocypridinae incertae sedis</taxon>
        <taxon>Anabarilius</taxon>
    </lineage>
</organism>
<proteinExistence type="predicted"/>
<evidence type="ECO:0000313" key="2">
    <source>
        <dbReference type="EMBL" id="ROL42096.1"/>
    </source>
</evidence>
<protein>
    <submittedName>
        <fullName evidence="2">Uncharacterized protein</fullName>
    </submittedName>
</protein>
<keyword evidence="3" id="KW-1185">Reference proteome</keyword>
<comment type="caution">
    <text evidence="2">The sequence shown here is derived from an EMBL/GenBank/DDBJ whole genome shotgun (WGS) entry which is preliminary data.</text>
</comment>
<feature type="region of interest" description="Disordered" evidence="1">
    <location>
        <begin position="1"/>
        <end position="23"/>
    </location>
</feature>